<dbReference type="PANTHER" id="PTHR42059">
    <property type="entry name" value="TNT DOMAIN-CONTAINING PROTEIN"/>
    <property type="match status" value="1"/>
</dbReference>
<dbReference type="Proteomes" id="UP000185596">
    <property type="component" value="Unassembled WGS sequence"/>
</dbReference>
<feature type="compositionally biased region" description="Low complexity" evidence="1">
    <location>
        <begin position="682"/>
        <end position="691"/>
    </location>
</feature>
<evidence type="ECO:0000313" key="3">
    <source>
        <dbReference type="EMBL" id="OLF13601.1"/>
    </source>
</evidence>
<proteinExistence type="predicted"/>
<feature type="compositionally biased region" description="Pro residues" evidence="1">
    <location>
        <begin position="792"/>
        <end position="801"/>
    </location>
</feature>
<gene>
    <name evidence="3" type="ORF">BU204_26525</name>
</gene>
<feature type="compositionally biased region" description="Basic and acidic residues" evidence="1">
    <location>
        <begin position="478"/>
        <end position="494"/>
    </location>
</feature>
<keyword evidence="4" id="KW-1185">Reference proteome</keyword>
<accession>A0A1Q8CGT3</accession>
<comment type="caution">
    <text evidence="3">The sequence shown here is derived from an EMBL/GenBank/DDBJ whole genome shotgun (WGS) entry which is preliminary data.</text>
</comment>
<feature type="compositionally biased region" description="Basic and acidic residues" evidence="1">
    <location>
        <begin position="663"/>
        <end position="680"/>
    </location>
</feature>
<feature type="region of interest" description="Disordered" evidence="1">
    <location>
        <begin position="401"/>
        <end position="826"/>
    </location>
</feature>
<dbReference type="EMBL" id="MSIE01000053">
    <property type="protein sequence ID" value="OLF13601.1"/>
    <property type="molecule type" value="Genomic_DNA"/>
</dbReference>
<evidence type="ECO:0000313" key="4">
    <source>
        <dbReference type="Proteomes" id="UP000185596"/>
    </source>
</evidence>
<dbReference type="AlphaFoldDB" id="A0A1Q8CGT3"/>
<dbReference type="PANTHER" id="PTHR42059:SF1">
    <property type="entry name" value="TNT DOMAIN-CONTAINING PROTEIN"/>
    <property type="match status" value="1"/>
</dbReference>
<dbReference type="Pfam" id="PF14021">
    <property type="entry name" value="TNT"/>
    <property type="match status" value="1"/>
</dbReference>
<feature type="region of interest" description="Disordered" evidence="1">
    <location>
        <begin position="84"/>
        <end position="103"/>
    </location>
</feature>
<dbReference type="InterPro" id="IPR025331">
    <property type="entry name" value="TNT"/>
</dbReference>
<feature type="domain" description="TNT" evidence="2">
    <location>
        <begin position="842"/>
        <end position="928"/>
    </location>
</feature>
<protein>
    <recommendedName>
        <fullName evidence="2">TNT domain-containing protein</fullName>
    </recommendedName>
</protein>
<sequence length="936" mass="99420">MLRVAPDNWEQLTVDYRAVGRYSEATGRVVYADGGSEAWTMPPDLQGLFARLRGGMYRDGRGTWFNARYRLDHPSSYNLEYDREEPAWEKPPPPQAYPDDMRLFPRTEDNVPEWLRRRLAAAPAPRFRVARIFDGPGDGGRPSVNRPPLSPADAADVLAYLDNAPLVGPVRGYDVDRLDPEGRPAVPVAFHTDGTWIWPAAVNYYLREHEVPPEPELVDHIARSHFQVPPVDEPTRAAAAAFLGGGAPPPPRVPPAPATRAMPVPPTAAMPVPPPPGQPAPPPAALPSSGPPGRIVETLRARLNDLGIPPTAYRIGPPAGRAWTMDQTEDGWRVGWFDREFVAPAMFEDVADASAFLLGKLLLDADRWQAAGMPVAPAPVPPAPANPADFALASDPAEAFVPPGQRSPGLEETQFTPGLAETPEPDPMPTYQLTAPNGGARIDSPVAPAAFNGRPEREAGFPRRGGSRPDSPFPDEGFEPRNGRPADSRPEVELGHPAPDAGFPRRESASAEGGFARPGGGPDTAFAGPGEGGFARPDAPADPGFARHDGSDAAYGTPGEGRDGEFRRPGGPSTAFGGPDVGYGRTDGSDTPFGGPSEGRDGGFRRPGGGPDSPPARRGEAPGAGYGRPDSPFGRPGGSSDDGAHPSFAPHGDAPDPAFGRPGEGEFRRPAGGPDTDRPAAGRRAAAPEGGFEPRHDRTNGVHGARPAFTPGDHPDPGFDGTNGRHGDQPDPALDRPEGRRAARHEPTFEEEPGLGRRAARQDADVAPDSSPADAGFVPRSERHRADSPGPSFTPPKPAPAPTLVAPAARPPAAAPPNQEWPITPMQGEPPLTLFRGKRMVELEPGTEFDRFGEDDGNLVYALGTPFQERSLVPDWVERPYHAYRVRQPVQVLIGTAIPWFDQPGGGTAYLLPDSVGELLAGGQIAEISGRERPPA</sequence>
<dbReference type="STRING" id="1912961.BU204_26525"/>
<reference evidence="3 4" key="1">
    <citation type="submission" date="2016-12" db="EMBL/GenBank/DDBJ databases">
        <title>The draft genome sequence of Actinophytocola sp. 11-183.</title>
        <authorList>
            <person name="Wang W."/>
            <person name="Yuan L."/>
        </authorList>
    </citation>
    <scope>NUCLEOTIDE SEQUENCE [LARGE SCALE GENOMIC DNA]</scope>
    <source>
        <strain evidence="3 4">11-183</strain>
    </source>
</reference>
<feature type="compositionally biased region" description="Pro residues" evidence="1">
    <location>
        <begin position="247"/>
        <end position="285"/>
    </location>
</feature>
<dbReference type="GO" id="GO:0050135">
    <property type="term" value="F:NADP+ nucleosidase activity"/>
    <property type="evidence" value="ECO:0007669"/>
    <property type="project" value="InterPro"/>
</dbReference>
<feature type="compositionally biased region" description="Basic and acidic residues" evidence="1">
    <location>
        <begin position="713"/>
        <end position="748"/>
    </location>
</feature>
<dbReference type="InterPro" id="IPR053024">
    <property type="entry name" value="Fungal_surface_NADase"/>
</dbReference>
<dbReference type="SUPFAM" id="SSF160424">
    <property type="entry name" value="BH3703-like"/>
    <property type="match status" value="1"/>
</dbReference>
<feature type="compositionally biased region" description="Low complexity" evidence="1">
    <location>
        <begin position="765"/>
        <end position="775"/>
    </location>
</feature>
<organism evidence="3 4">
    <name type="scientific">Actinophytocola xanthii</name>
    <dbReference type="NCBI Taxonomy" id="1912961"/>
    <lineage>
        <taxon>Bacteria</taxon>
        <taxon>Bacillati</taxon>
        <taxon>Actinomycetota</taxon>
        <taxon>Actinomycetes</taxon>
        <taxon>Pseudonocardiales</taxon>
        <taxon>Pseudonocardiaceae</taxon>
    </lineage>
</organism>
<feature type="region of interest" description="Disordered" evidence="1">
    <location>
        <begin position="242"/>
        <end position="291"/>
    </location>
</feature>
<evidence type="ECO:0000259" key="2">
    <source>
        <dbReference type="Pfam" id="PF14021"/>
    </source>
</evidence>
<dbReference type="InterPro" id="IPR036170">
    <property type="entry name" value="YezG-like_sf"/>
</dbReference>
<name>A0A1Q8CGT3_9PSEU</name>
<evidence type="ECO:0000256" key="1">
    <source>
        <dbReference type="SAM" id="MobiDB-lite"/>
    </source>
</evidence>